<dbReference type="Gene3D" id="1.20.140.40">
    <property type="entry name" value="Invertase/pectin methylesterase inhibitor family protein"/>
    <property type="match status" value="1"/>
</dbReference>
<dbReference type="InterPro" id="IPR035513">
    <property type="entry name" value="Invertase/methylesterase_inhib"/>
</dbReference>
<proteinExistence type="predicted"/>
<feature type="transmembrane region" description="Helical" evidence="1">
    <location>
        <begin position="29"/>
        <end position="52"/>
    </location>
</feature>
<organism evidence="2 3">
    <name type="scientific">Oldenlandia corymbosa var. corymbosa</name>
    <dbReference type="NCBI Taxonomy" id="529605"/>
    <lineage>
        <taxon>Eukaryota</taxon>
        <taxon>Viridiplantae</taxon>
        <taxon>Streptophyta</taxon>
        <taxon>Embryophyta</taxon>
        <taxon>Tracheophyta</taxon>
        <taxon>Spermatophyta</taxon>
        <taxon>Magnoliopsida</taxon>
        <taxon>eudicotyledons</taxon>
        <taxon>Gunneridae</taxon>
        <taxon>Pentapetalae</taxon>
        <taxon>asterids</taxon>
        <taxon>lamiids</taxon>
        <taxon>Gentianales</taxon>
        <taxon>Rubiaceae</taxon>
        <taxon>Rubioideae</taxon>
        <taxon>Spermacoceae</taxon>
        <taxon>Hedyotis-Oldenlandia complex</taxon>
        <taxon>Oldenlandia</taxon>
    </lineage>
</organism>
<keyword evidence="1" id="KW-1133">Transmembrane helix</keyword>
<gene>
    <name evidence="2" type="ORF">OLC1_LOCUS19442</name>
</gene>
<keyword evidence="3" id="KW-1185">Reference proteome</keyword>
<dbReference type="SUPFAM" id="SSF101148">
    <property type="entry name" value="Plant invertase/pectin methylesterase inhibitor"/>
    <property type="match status" value="1"/>
</dbReference>
<reference evidence="2" key="1">
    <citation type="submission" date="2023-03" db="EMBL/GenBank/DDBJ databases">
        <authorList>
            <person name="Julca I."/>
        </authorList>
    </citation>
    <scope>NUCLEOTIDE SEQUENCE</scope>
</reference>
<dbReference type="AlphaFoldDB" id="A0AAV1DWI9"/>
<evidence type="ECO:0000313" key="2">
    <source>
        <dbReference type="EMBL" id="CAI9112205.1"/>
    </source>
</evidence>
<name>A0AAV1DWI9_OLDCO</name>
<keyword evidence="1" id="KW-0472">Membrane</keyword>
<sequence>MDSIIDKERQEKENSEEDKATRRKRKFTCLMIFFIALFFVIIVSVISVFVAIKKDLDAESLSASHPKEHIRTICELTTFPNSCFKPISKLQSNYLTKSRKTNPTAIFMFFHQAAFDQLNIAISRSGYEYSNILTLEEDSAVESASLKLCNILIWDSLTQVNMSMALLEADYSVNEMFRLRKIKVDLERLIVNATDNMNACSRLEYVSEELRMKISDSVEYLNNCEEILRKMDRVIEMFNPPLFPGVFVFGYESVSMLIVFYGSPYLFLLFLLYKLIRMLK</sequence>
<evidence type="ECO:0000256" key="1">
    <source>
        <dbReference type="SAM" id="Phobius"/>
    </source>
</evidence>
<keyword evidence="1" id="KW-0812">Transmembrane</keyword>
<accession>A0AAV1DWI9</accession>
<dbReference type="EMBL" id="OX459124">
    <property type="protein sequence ID" value="CAI9112205.1"/>
    <property type="molecule type" value="Genomic_DNA"/>
</dbReference>
<dbReference type="Proteomes" id="UP001161247">
    <property type="component" value="Chromosome 7"/>
</dbReference>
<evidence type="ECO:0000313" key="3">
    <source>
        <dbReference type="Proteomes" id="UP001161247"/>
    </source>
</evidence>
<protein>
    <submittedName>
        <fullName evidence="2">OLC1v1012620C1</fullName>
    </submittedName>
</protein>
<feature type="transmembrane region" description="Helical" evidence="1">
    <location>
        <begin position="254"/>
        <end position="276"/>
    </location>
</feature>